<sequence length="392" mass="43514">MSINVMLNGESIQIDKAVFSTLLDNSVAGLYAGYQSALESGSIKFADLVKLAKHGDIPYPLFFSPLKLVKAQVEAKTQKLLDGISKDTFQIGTRATVELREVELIVKDLIRKQELLKHHDNSLPTNTIVGLLSRVGKSTEEDAAKLMDAIELGQDDMRQCANKTKALDLLIERLEARQILVSRSVQNYMPQRLNGVNFSGMTIRDKKVPYIFLAGGDHGDQQEPVGRTIFTLTLMAVLVARKIFKPVTWDGQSTGTDFGREYDIAGSILMPTWRMNEIAPSTLDDVKTAAGEFKVTPSAVTVRAMRLGQIGLDSARTLLAELREEFNTRNKPKGMKKIHAENAIRKYAGAELSRRMLDVLDAGGITQKDFCRAVCLNHLKPSQIEDLRRVVN</sequence>
<dbReference type="Proteomes" id="UP000815698">
    <property type="component" value="Chromosome"/>
</dbReference>
<organism evidence="1 2">
    <name type="scientific">Dermabacter jinjuensis</name>
    <dbReference type="NCBI Taxonomy" id="1667168"/>
    <lineage>
        <taxon>Bacteria</taxon>
        <taxon>Bacillati</taxon>
        <taxon>Actinomycetota</taxon>
        <taxon>Actinomycetes</taxon>
        <taxon>Micrococcales</taxon>
        <taxon>Dermabacteraceae</taxon>
        <taxon>Dermabacter</taxon>
    </lineage>
</organism>
<proteinExistence type="predicted"/>
<dbReference type="GeneID" id="74908486"/>
<keyword evidence="2" id="KW-1185">Reference proteome</keyword>
<reference evidence="1 2" key="1">
    <citation type="journal article" date="2016" name="Int. J. Syst. Evol. Microbiol.">
        <title>Dermabacter jinjuensis sp. nov., a novel species of the genus Dermabacter isolated from a clinical specimen.</title>
        <authorList>
            <person name="Park Y.K."/>
            <person name="Lee K.M."/>
            <person name="Lee W.K."/>
            <person name="Cho M.J."/>
            <person name="Lee H.S."/>
            <person name="Cho Y.G."/>
            <person name="Lee Y.C."/>
            <person name="Lee W.K."/>
            <person name="Seong W.K."/>
            <person name="Hwang K.J."/>
        </authorList>
    </citation>
    <scope>NUCLEOTIDE SEQUENCE [LARGE SCALE GENOMIC DNA]</scope>
    <source>
        <strain evidence="1 2">32T</strain>
    </source>
</reference>
<dbReference type="EMBL" id="CP023482">
    <property type="protein sequence ID" value="ATH96063.1"/>
    <property type="molecule type" value="Genomic_DNA"/>
</dbReference>
<accession>A0ABN5DLP5</accession>
<name>A0ABN5DLP5_9MICO</name>
<dbReference type="RefSeq" id="WP_061211623.1">
    <property type="nucleotide sequence ID" value="NZ_CP023482.1"/>
</dbReference>
<protein>
    <submittedName>
        <fullName evidence="1">Uncharacterized protein</fullName>
    </submittedName>
</protein>
<evidence type="ECO:0000313" key="1">
    <source>
        <dbReference type="EMBL" id="ATH96063.1"/>
    </source>
</evidence>
<gene>
    <name evidence="1" type="ORF">COP05_02365</name>
</gene>
<evidence type="ECO:0000313" key="2">
    <source>
        <dbReference type="Proteomes" id="UP000815698"/>
    </source>
</evidence>